<dbReference type="FunFam" id="2.30.18.10:FF:000002">
    <property type="entry name" value="Transcription initiation factor IIA subunit 1"/>
    <property type="match status" value="1"/>
</dbReference>
<evidence type="ECO:0000256" key="1">
    <source>
        <dbReference type="ARBA" id="ARBA00004123"/>
    </source>
</evidence>
<dbReference type="Gene3D" id="1.10.287.100">
    <property type="match status" value="1"/>
</dbReference>
<evidence type="ECO:0000313" key="7">
    <source>
        <dbReference type="Ensembl" id="ENSPMAP00000005889.1"/>
    </source>
</evidence>
<reference evidence="7" key="1">
    <citation type="submission" date="2025-08" db="UniProtKB">
        <authorList>
            <consortium name="Ensembl"/>
        </authorList>
    </citation>
    <scope>IDENTIFICATION</scope>
</reference>
<keyword evidence="5" id="KW-0539">Nucleus</keyword>
<protein>
    <submittedName>
        <fullName evidence="7">General transcription factor IIA, 1</fullName>
    </submittedName>
</protein>
<evidence type="ECO:0000256" key="2">
    <source>
        <dbReference type="ARBA" id="ARBA00010059"/>
    </source>
</evidence>
<dbReference type="FunFam" id="1.10.287.100:FF:000001">
    <property type="entry name" value="Transcription initiation factor IIA subunit"/>
    <property type="match status" value="1"/>
</dbReference>
<comment type="subcellular location">
    <subcellularLocation>
        <location evidence="1">Nucleus</location>
    </subcellularLocation>
</comment>
<sequence length="368" mass="40809">ISATGRADPAPKLYTAVIEDVVQNLKDIFLDEGVDEHVLQELKQLWESKLMQSKALESLQQQENLMIARAQQPHPQNKKPSPTVAVVRPQTTAAGVLPDQRNVQMTTTTVVSAEKSFSSHNGMFAATPVATMTLPTGVISPFQVTALSQGMIGRMPVVVSQGGQQIVSPQFLQHIQQMQQFQQVPQMQQGAVEAPPFMQQGQSGQPGQLQILQQLPPVCVNVQMLWLHTHTQVSQLEATLPQQPTVLQLQQVSQAQTQGQTPPPVIIQVDGAGDTSSEDDYDEEEEDKDKDDDLGEEAEHVEEEPLNSEDDVSDEEGTELFETDNVVVCQYDKIHRSKNKWKFHLKDGIMNLNGRDFVFSRATGDAEW</sequence>
<keyword evidence="3" id="KW-0805">Transcription regulation</keyword>
<evidence type="ECO:0000256" key="4">
    <source>
        <dbReference type="ARBA" id="ARBA00023163"/>
    </source>
</evidence>
<dbReference type="InterPro" id="IPR004855">
    <property type="entry name" value="TFIIA_asu/bsu"/>
</dbReference>
<dbReference type="GO" id="GO:0006367">
    <property type="term" value="P:transcription initiation at RNA polymerase II promoter"/>
    <property type="evidence" value="ECO:0007669"/>
    <property type="project" value="InterPro"/>
</dbReference>
<reference evidence="7" key="2">
    <citation type="submission" date="2025-09" db="UniProtKB">
        <authorList>
            <consortium name="Ensembl"/>
        </authorList>
    </citation>
    <scope>IDENTIFICATION</scope>
</reference>
<dbReference type="HOGENOM" id="CLU_030027_5_0_1"/>
<dbReference type="GO" id="GO:0005672">
    <property type="term" value="C:transcription factor TFIIA complex"/>
    <property type="evidence" value="ECO:0007669"/>
    <property type="project" value="InterPro"/>
</dbReference>
<dbReference type="Gene3D" id="2.30.18.10">
    <property type="entry name" value="Transcription factor IIA (TFIIA), beta-barrel domain"/>
    <property type="match status" value="1"/>
</dbReference>
<organism evidence="7">
    <name type="scientific">Petromyzon marinus</name>
    <name type="common">Sea lamprey</name>
    <dbReference type="NCBI Taxonomy" id="7757"/>
    <lineage>
        <taxon>Eukaryota</taxon>
        <taxon>Metazoa</taxon>
        <taxon>Chordata</taxon>
        <taxon>Craniata</taxon>
        <taxon>Vertebrata</taxon>
        <taxon>Cyclostomata</taxon>
        <taxon>Hyperoartia</taxon>
        <taxon>Petromyzontiformes</taxon>
        <taxon>Petromyzontidae</taxon>
        <taxon>Petromyzon</taxon>
    </lineage>
</organism>
<feature type="region of interest" description="Disordered" evidence="6">
    <location>
        <begin position="254"/>
        <end position="319"/>
    </location>
</feature>
<proteinExistence type="inferred from homology"/>
<dbReference type="SMART" id="SM01371">
    <property type="entry name" value="TFIIA"/>
    <property type="match status" value="1"/>
</dbReference>
<dbReference type="SUPFAM" id="SSF47396">
    <property type="entry name" value="Transcription factor IIA (TFIIA), alpha-helical domain"/>
    <property type="match status" value="1"/>
</dbReference>
<dbReference type="InterPro" id="IPR009088">
    <property type="entry name" value="TFIIA_b-brl"/>
</dbReference>
<dbReference type="CDD" id="cd07976">
    <property type="entry name" value="TFIIA_alpha_beta_like"/>
    <property type="match status" value="2"/>
</dbReference>
<dbReference type="Ensembl" id="ENSPMAT00000005916.1">
    <property type="protein sequence ID" value="ENSPMAP00000005889.1"/>
    <property type="gene ID" value="ENSPMAG00000005305.1"/>
</dbReference>
<dbReference type="PANTHER" id="PTHR12694:SF8">
    <property type="entry name" value="TRANSCRIPTION INITIATION FACTOR IIA SUBUNIT 1"/>
    <property type="match status" value="1"/>
</dbReference>
<dbReference type="GeneTree" id="ENSGT00940000156726"/>
<dbReference type="OMA" id="EVCDASQ"/>
<accession>S4RL05</accession>
<comment type="similarity">
    <text evidence="2">Belongs to the TFIIA subunit 1 family.</text>
</comment>
<name>S4RL05_PETMA</name>
<dbReference type="PANTHER" id="PTHR12694">
    <property type="entry name" value="TRANSCRIPTION INITIATION FACTOR IIA SUBUNIT 1"/>
    <property type="match status" value="1"/>
</dbReference>
<dbReference type="STRING" id="7757.ENSPMAP00000005889"/>
<evidence type="ECO:0000256" key="5">
    <source>
        <dbReference type="ARBA" id="ARBA00023242"/>
    </source>
</evidence>
<feature type="compositionally biased region" description="Acidic residues" evidence="6">
    <location>
        <begin position="276"/>
        <end position="319"/>
    </location>
</feature>
<evidence type="ECO:0000256" key="6">
    <source>
        <dbReference type="SAM" id="MobiDB-lite"/>
    </source>
</evidence>
<dbReference type="SUPFAM" id="SSF50784">
    <property type="entry name" value="Transcription factor IIA (TFIIA), beta-barrel domain"/>
    <property type="match status" value="1"/>
</dbReference>
<dbReference type="AlphaFoldDB" id="S4RL05"/>
<keyword evidence="4" id="KW-0804">Transcription</keyword>
<dbReference type="Pfam" id="PF03153">
    <property type="entry name" value="TFIIA"/>
    <property type="match status" value="2"/>
</dbReference>
<evidence type="ECO:0000256" key="3">
    <source>
        <dbReference type="ARBA" id="ARBA00023015"/>
    </source>
</evidence>